<reference evidence="2" key="1">
    <citation type="submission" date="2019-04" db="EMBL/GenBank/DDBJ databases">
        <title>Sequencing of skin fungus with MAO and IRED activity.</title>
        <authorList>
            <person name="Marsaioli A.J."/>
            <person name="Bonatto J.M.C."/>
            <person name="Reis Junior O."/>
        </authorList>
    </citation>
    <scope>NUCLEOTIDE SEQUENCE</scope>
    <source>
        <strain evidence="2">28M1</strain>
    </source>
</reference>
<feature type="compositionally biased region" description="Basic and acidic residues" evidence="1">
    <location>
        <begin position="150"/>
        <end position="161"/>
    </location>
</feature>
<evidence type="ECO:0000313" key="2">
    <source>
        <dbReference type="EMBL" id="KAF3046497.1"/>
    </source>
</evidence>
<keyword evidence="3" id="KW-1185">Reference proteome</keyword>
<accession>A0A9P4X0J0</accession>
<protein>
    <submittedName>
        <fullName evidence="2">Uncharacterized protein</fullName>
    </submittedName>
</protein>
<sequence length="172" mass="18165">MTPEGSWNNEPIGTRPCNVKPSDSNDKDNSSNQESPEARKRRILKAGGAANPFHVGNSEESSSEVNSASAPAPAPSRLTVTASLPPSPVVQAQIGSPHMVETASPALSLTRADEHAGSPSPDFDPLNDIMQDVAPTQLPGNNSDLEPVVNDDHGGQVEYQRRSHQSLVPGRC</sequence>
<evidence type="ECO:0000313" key="3">
    <source>
        <dbReference type="Proteomes" id="UP000758155"/>
    </source>
</evidence>
<proteinExistence type="predicted"/>
<dbReference type="Proteomes" id="UP000758155">
    <property type="component" value="Unassembled WGS sequence"/>
</dbReference>
<feature type="region of interest" description="Disordered" evidence="1">
    <location>
        <begin position="1"/>
        <end position="172"/>
    </location>
</feature>
<gene>
    <name evidence="2" type="ORF">E8E12_010293</name>
</gene>
<dbReference type="AlphaFoldDB" id="A0A9P4X0J0"/>
<feature type="compositionally biased region" description="Polar residues" evidence="1">
    <location>
        <begin position="1"/>
        <end position="11"/>
    </location>
</feature>
<feature type="compositionally biased region" description="Low complexity" evidence="1">
    <location>
        <begin position="58"/>
        <end position="71"/>
    </location>
</feature>
<name>A0A9P4X0J0_9PLEO</name>
<dbReference type="EMBL" id="SWKV01000004">
    <property type="protein sequence ID" value="KAF3046497.1"/>
    <property type="molecule type" value="Genomic_DNA"/>
</dbReference>
<organism evidence="2 3">
    <name type="scientific">Didymella heteroderae</name>
    <dbReference type="NCBI Taxonomy" id="1769908"/>
    <lineage>
        <taxon>Eukaryota</taxon>
        <taxon>Fungi</taxon>
        <taxon>Dikarya</taxon>
        <taxon>Ascomycota</taxon>
        <taxon>Pezizomycotina</taxon>
        <taxon>Dothideomycetes</taxon>
        <taxon>Pleosporomycetidae</taxon>
        <taxon>Pleosporales</taxon>
        <taxon>Pleosporineae</taxon>
        <taxon>Didymellaceae</taxon>
        <taxon>Didymella</taxon>
    </lineage>
</organism>
<comment type="caution">
    <text evidence="2">The sequence shown here is derived from an EMBL/GenBank/DDBJ whole genome shotgun (WGS) entry which is preliminary data.</text>
</comment>
<evidence type="ECO:0000256" key="1">
    <source>
        <dbReference type="SAM" id="MobiDB-lite"/>
    </source>
</evidence>